<evidence type="ECO:0000256" key="1">
    <source>
        <dbReference type="SAM" id="Phobius"/>
    </source>
</evidence>
<organism evidence="2 3">
    <name type="scientific">Sorangium cellulosum</name>
    <name type="common">Polyangium cellulosum</name>
    <dbReference type="NCBI Taxonomy" id="56"/>
    <lineage>
        <taxon>Bacteria</taxon>
        <taxon>Pseudomonadati</taxon>
        <taxon>Myxococcota</taxon>
        <taxon>Polyangia</taxon>
        <taxon>Polyangiales</taxon>
        <taxon>Polyangiaceae</taxon>
        <taxon>Sorangium</taxon>
    </lineage>
</organism>
<evidence type="ECO:0000313" key="3">
    <source>
        <dbReference type="Proteomes" id="UP000075515"/>
    </source>
</evidence>
<proteinExistence type="predicted"/>
<dbReference type="EMBL" id="JEMC01003071">
    <property type="protein sequence ID" value="KYF83783.1"/>
    <property type="molecule type" value="Genomic_DNA"/>
</dbReference>
<feature type="transmembrane region" description="Helical" evidence="1">
    <location>
        <begin position="20"/>
        <end position="41"/>
    </location>
</feature>
<keyword evidence="1" id="KW-0472">Membrane</keyword>
<protein>
    <submittedName>
        <fullName evidence="2">Uncharacterized protein</fullName>
    </submittedName>
</protein>
<accession>A0A150TBI9</accession>
<comment type="caution">
    <text evidence="2">The sequence shown here is derived from an EMBL/GenBank/DDBJ whole genome shotgun (WGS) entry which is preliminary data.</text>
</comment>
<dbReference type="AlphaFoldDB" id="A0A150TBI9"/>
<sequence length="94" mass="10306">MTYTVVASFSLRVSLHPSISLPLSLLAAFCVLAPTVMAYAVNAWVLRRASPTLVDSRPRREGETAADEARDVRRLTAETGYVTMRPRSATRLIG</sequence>
<keyword evidence="1" id="KW-1133">Transmembrane helix</keyword>
<name>A0A150TBI9_SORCE</name>
<reference evidence="2 3" key="1">
    <citation type="submission" date="2014-02" db="EMBL/GenBank/DDBJ databases">
        <title>The small core and large imbalanced accessory genome model reveals a collaborative survival strategy of Sorangium cellulosum strains in nature.</title>
        <authorList>
            <person name="Han K."/>
            <person name="Peng R."/>
            <person name="Blom J."/>
            <person name="Li Y.-Z."/>
        </authorList>
    </citation>
    <scope>NUCLEOTIDE SEQUENCE [LARGE SCALE GENOMIC DNA]</scope>
    <source>
        <strain evidence="2 3">So0149</strain>
    </source>
</reference>
<gene>
    <name evidence="2" type="ORF">BE18_47220</name>
</gene>
<dbReference type="Proteomes" id="UP000075515">
    <property type="component" value="Unassembled WGS sequence"/>
</dbReference>
<keyword evidence="1" id="KW-0812">Transmembrane</keyword>
<evidence type="ECO:0000313" key="2">
    <source>
        <dbReference type="EMBL" id="KYF83783.1"/>
    </source>
</evidence>